<comment type="subcellular location">
    <subcellularLocation>
        <location evidence="3">Cytoplasm</location>
    </subcellularLocation>
    <subcellularLocation>
        <location evidence="2">Nucleus</location>
    </subcellularLocation>
</comment>
<keyword evidence="8" id="KW-0694">RNA-binding</keyword>
<evidence type="ECO:0000256" key="9">
    <source>
        <dbReference type="ARBA" id="ARBA00023242"/>
    </source>
</evidence>
<feature type="domain" description="Snurportin-1 m3G cap-binding" evidence="11">
    <location>
        <begin position="173"/>
        <end position="277"/>
    </location>
</feature>
<dbReference type="Gene3D" id="3.30.470.30">
    <property type="entry name" value="DNA ligase/mRNA capping enzyme"/>
    <property type="match status" value="1"/>
</dbReference>
<dbReference type="InterPro" id="IPR047857">
    <property type="entry name" value="Snurportin1_C"/>
</dbReference>
<sequence length="438" mass="47717">MIGSPTTDKAARFAHRSSEYLANPLMSSPDQARRSKREDIVNQQRKKRNILTVAQRLKNITAYSHLASTSPSRSSSPSASSEGEDGHLGVASRSARIFTNEVDNLTGGINDLTVDPSDTSLSVGSKKKRPKGRRKGKQRDLSLSNVLTYAYLYPLPALKNHPDFVADGLPATSELTTDWLALSPIPRGKRCLCVSGPHGAPTSLHTRISARVLLRWASPLPAETILDCVLDDGWKFNGLIHVIDCLKWRGVDIASNEATFRVLFLQSRLSELSASSQLAQPPFKHPQRLIPIPVHGPMMNISAWIDLGKGLIDQSSSSSLPSLPSPPNLSMVQSDQLGVPSTSNLSDAERRQSKDEGILLIRSGTPYIFGDETNPDSHHTPLPDVNSHPSVKYGDEAGAGDIDAENDMTPGDPNDPRGEVGWVGRENVLDFIRRSNHL</sequence>
<organism evidence="12">
    <name type="scientific">Phaffia rhodozyma</name>
    <name type="common">Yeast</name>
    <name type="synonym">Xanthophyllomyces dendrorhous</name>
    <dbReference type="NCBI Taxonomy" id="264483"/>
    <lineage>
        <taxon>Eukaryota</taxon>
        <taxon>Fungi</taxon>
        <taxon>Dikarya</taxon>
        <taxon>Basidiomycota</taxon>
        <taxon>Agaricomycotina</taxon>
        <taxon>Tremellomycetes</taxon>
        <taxon>Cystofilobasidiales</taxon>
        <taxon>Mrakiaceae</taxon>
        <taxon>Phaffia</taxon>
    </lineage>
</organism>
<feature type="region of interest" description="Disordered" evidence="10">
    <location>
        <begin position="316"/>
        <end position="356"/>
    </location>
</feature>
<feature type="compositionally biased region" description="Low complexity" evidence="10">
    <location>
        <begin position="67"/>
        <end position="81"/>
    </location>
</feature>
<evidence type="ECO:0000256" key="5">
    <source>
        <dbReference type="ARBA" id="ARBA00016034"/>
    </source>
</evidence>
<keyword evidence="6" id="KW-0813">Transport</keyword>
<feature type="compositionally biased region" description="Basic residues" evidence="10">
    <location>
        <begin position="125"/>
        <end position="137"/>
    </location>
</feature>
<dbReference type="EMBL" id="LN483157">
    <property type="protein sequence ID" value="CED83558.1"/>
    <property type="molecule type" value="Genomic_DNA"/>
</dbReference>
<dbReference type="AlphaFoldDB" id="A0A0F7SUC9"/>
<proteinExistence type="inferred from homology"/>
<evidence type="ECO:0000256" key="2">
    <source>
        <dbReference type="ARBA" id="ARBA00004123"/>
    </source>
</evidence>
<dbReference type="PANTHER" id="PTHR13403">
    <property type="entry name" value="SNURPORTIN1 RNUT1 PROTEIN RNA, U TRANSPORTER 1"/>
    <property type="match status" value="1"/>
</dbReference>
<protein>
    <recommendedName>
        <fullName evidence="5">Snurportin-1</fullName>
    </recommendedName>
</protein>
<reference evidence="12" key="1">
    <citation type="submission" date="2014-08" db="EMBL/GenBank/DDBJ databases">
        <authorList>
            <person name="Sharma Rahul"/>
            <person name="Thines Marco"/>
        </authorList>
    </citation>
    <scope>NUCLEOTIDE SEQUENCE</scope>
</reference>
<evidence type="ECO:0000313" key="12">
    <source>
        <dbReference type="EMBL" id="CED83558.1"/>
    </source>
</evidence>
<feature type="region of interest" description="Disordered" evidence="10">
    <location>
        <begin position="108"/>
        <end position="139"/>
    </location>
</feature>
<comment type="similarity">
    <text evidence="4">Belongs to the snurportin family.</text>
</comment>
<dbReference type="GO" id="GO:0003723">
    <property type="term" value="F:RNA binding"/>
    <property type="evidence" value="ECO:0007669"/>
    <property type="project" value="UniProtKB-KW"/>
</dbReference>
<evidence type="ECO:0000259" key="11">
    <source>
        <dbReference type="Pfam" id="PF21974"/>
    </source>
</evidence>
<feature type="region of interest" description="Disordered" evidence="10">
    <location>
        <begin position="395"/>
        <end position="421"/>
    </location>
</feature>
<keyword evidence="7" id="KW-0963">Cytoplasm</keyword>
<dbReference type="Pfam" id="PF21974">
    <property type="entry name" value="SPN1_m3Gcap_bd"/>
    <property type="match status" value="1"/>
</dbReference>
<keyword evidence="9" id="KW-0539">Nucleus</keyword>
<evidence type="ECO:0000256" key="7">
    <source>
        <dbReference type="ARBA" id="ARBA00022490"/>
    </source>
</evidence>
<comment type="function">
    <text evidence="1">Functions as an U snRNP-specific nuclear import adapter. Involved in the trimethylguanosine (m3G)-cap-dependent nuclear import of U snRNPs. Binds specifically to the terminal m3G-cap U snRNAs.</text>
</comment>
<evidence type="ECO:0000256" key="3">
    <source>
        <dbReference type="ARBA" id="ARBA00004496"/>
    </source>
</evidence>
<evidence type="ECO:0000256" key="4">
    <source>
        <dbReference type="ARBA" id="ARBA00007540"/>
    </source>
</evidence>
<evidence type="ECO:0000256" key="8">
    <source>
        <dbReference type="ARBA" id="ARBA00022884"/>
    </source>
</evidence>
<dbReference type="GO" id="GO:0005737">
    <property type="term" value="C:cytoplasm"/>
    <property type="evidence" value="ECO:0007669"/>
    <property type="project" value="UniProtKB-SubCell"/>
</dbReference>
<name>A0A0F7SUC9_PHARH</name>
<evidence type="ECO:0000256" key="6">
    <source>
        <dbReference type="ARBA" id="ARBA00022448"/>
    </source>
</evidence>
<dbReference type="PANTHER" id="PTHR13403:SF6">
    <property type="entry name" value="SNURPORTIN-1"/>
    <property type="match status" value="1"/>
</dbReference>
<accession>A0A0F7SUC9</accession>
<dbReference type="GO" id="GO:0061015">
    <property type="term" value="P:snRNA import into nucleus"/>
    <property type="evidence" value="ECO:0007669"/>
    <property type="project" value="InterPro"/>
</dbReference>
<feature type="compositionally biased region" description="Basic and acidic residues" evidence="10">
    <location>
        <begin position="347"/>
        <end position="356"/>
    </location>
</feature>
<feature type="compositionally biased region" description="Basic and acidic residues" evidence="10">
    <location>
        <begin position="31"/>
        <end position="40"/>
    </location>
</feature>
<evidence type="ECO:0000256" key="1">
    <source>
        <dbReference type="ARBA" id="ARBA00003975"/>
    </source>
</evidence>
<feature type="compositionally biased region" description="Polar residues" evidence="10">
    <location>
        <begin position="331"/>
        <end position="346"/>
    </location>
</feature>
<feature type="region of interest" description="Disordered" evidence="10">
    <location>
        <begin position="1"/>
        <end position="47"/>
    </location>
</feature>
<dbReference type="GO" id="GO:0005634">
    <property type="term" value="C:nucleus"/>
    <property type="evidence" value="ECO:0007669"/>
    <property type="project" value="UniProtKB-SubCell"/>
</dbReference>
<evidence type="ECO:0000256" key="10">
    <source>
        <dbReference type="SAM" id="MobiDB-lite"/>
    </source>
</evidence>
<feature type="region of interest" description="Disordered" evidence="10">
    <location>
        <begin position="64"/>
        <end position="88"/>
    </location>
</feature>
<dbReference type="InterPro" id="IPR017336">
    <property type="entry name" value="Snurportin-1"/>
</dbReference>